<keyword evidence="3" id="KW-1185">Reference proteome</keyword>
<dbReference type="EMBL" id="JAZAVJ010000425">
    <property type="protein sequence ID" value="KAK7397822.1"/>
    <property type="molecule type" value="Genomic_DNA"/>
</dbReference>
<organism evidence="2 3">
    <name type="scientific">Neonectria punicea</name>
    <dbReference type="NCBI Taxonomy" id="979145"/>
    <lineage>
        <taxon>Eukaryota</taxon>
        <taxon>Fungi</taxon>
        <taxon>Dikarya</taxon>
        <taxon>Ascomycota</taxon>
        <taxon>Pezizomycotina</taxon>
        <taxon>Sordariomycetes</taxon>
        <taxon>Hypocreomycetidae</taxon>
        <taxon>Hypocreales</taxon>
        <taxon>Nectriaceae</taxon>
        <taxon>Neonectria</taxon>
    </lineage>
</organism>
<proteinExistence type="predicted"/>
<gene>
    <name evidence="2" type="ORF">QQX98_012803</name>
</gene>
<feature type="compositionally biased region" description="Polar residues" evidence="1">
    <location>
        <begin position="189"/>
        <end position="199"/>
    </location>
</feature>
<reference evidence="2 3" key="1">
    <citation type="journal article" date="2025" name="Microbiol. Resour. Announc.">
        <title>Draft genome sequences for Neonectria magnoliae and Neonectria punicea, canker pathogens of Liriodendron tulipifera and Acer saccharum in West Virginia.</title>
        <authorList>
            <person name="Petronek H.M."/>
            <person name="Kasson M.T."/>
            <person name="Metheny A.M."/>
            <person name="Stauder C.M."/>
            <person name="Lovett B."/>
            <person name="Lynch S.C."/>
            <person name="Garnas J.R."/>
            <person name="Kasson L.R."/>
            <person name="Stajich J.E."/>
        </authorList>
    </citation>
    <scope>NUCLEOTIDE SEQUENCE [LARGE SCALE GENOMIC DNA]</scope>
    <source>
        <strain evidence="2 3">NRRL 64653</strain>
    </source>
</reference>
<name>A0ABR1GHV0_9HYPO</name>
<comment type="caution">
    <text evidence="2">The sequence shown here is derived from an EMBL/GenBank/DDBJ whole genome shotgun (WGS) entry which is preliminary data.</text>
</comment>
<evidence type="ECO:0000256" key="1">
    <source>
        <dbReference type="SAM" id="MobiDB-lite"/>
    </source>
</evidence>
<evidence type="ECO:0000313" key="2">
    <source>
        <dbReference type="EMBL" id="KAK7397822.1"/>
    </source>
</evidence>
<dbReference type="PANTHER" id="PTHR35152">
    <property type="entry name" value="DOMAIN SIGNALLING PROTEIN, PUTATIVE (AFU_ORTHOLOGUE AFUA_5G11310)-RELATED"/>
    <property type="match status" value="1"/>
</dbReference>
<protein>
    <submittedName>
        <fullName evidence="2">Uncharacterized protein</fullName>
    </submittedName>
</protein>
<feature type="region of interest" description="Disordered" evidence="1">
    <location>
        <begin position="154"/>
        <end position="209"/>
    </location>
</feature>
<accession>A0ABR1GHV0</accession>
<dbReference type="PANTHER" id="PTHR35152:SF1">
    <property type="entry name" value="DOMAIN SIGNALLING PROTEIN, PUTATIVE (AFU_ORTHOLOGUE AFUA_5G11310)-RELATED"/>
    <property type="match status" value="1"/>
</dbReference>
<dbReference type="Proteomes" id="UP001498476">
    <property type="component" value="Unassembled WGS sequence"/>
</dbReference>
<sequence>MAPGSLREEAFARQLGDAIRALRESIGDPLFEDAVLSSTIVRLPCRDDQGQTDTAMITLQLVVPIHSVLSSPDFEFVSLGVLKMHQVSEQYRQAFTRGVHQEFGPIVKSVIPPEDCSRQGRSRLASMVWPFQRSKTVAATRMNGNSMATVARRRISSDSAQSSSTINLCPPESSTRTQSVDTGDESGMYPSSNDSQVSPPSYGGILVFQ</sequence>
<feature type="compositionally biased region" description="Polar residues" evidence="1">
    <location>
        <begin position="172"/>
        <end position="181"/>
    </location>
</feature>
<evidence type="ECO:0000313" key="3">
    <source>
        <dbReference type="Proteomes" id="UP001498476"/>
    </source>
</evidence>